<dbReference type="Pfam" id="PF24352">
    <property type="entry name" value="DUF7512"/>
    <property type="match status" value="1"/>
</dbReference>
<proteinExistence type="predicted"/>
<organism evidence="2 3">
    <name type="scientific">Natronorubrum daqingense</name>
    <dbReference type="NCBI Taxonomy" id="588898"/>
    <lineage>
        <taxon>Archaea</taxon>
        <taxon>Methanobacteriati</taxon>
        <taxon>Methanobacteriota</taxon>
        <taxon>Stenosarchaea group</taxon>
        <taxon>Halobacteria</taxon>
        <taxon>Halobacteriales</taxon>
        <taxon>Natrialbaceae</taxon>
        <taxon>Natronorubrum</taxon>
    </lineage>
</organism>
<keyword evidence="1" id="KW-1133">Transmembrane helix</keyword>
<name>A0A1N7FKF1_9EURY</name>
<keyword evidence="1" id="KW-0472">Membrane</keyword>
<sequence>MIEAGALPAPVQATLLVGIILVQAVTLYAGYGALERVATPLIDTITNAR</sequence>
<dbReference type="InterPro" id="IPR055934">
    <property type="entry name" value="DUF7512"/>
</dbReference>
<dbReference type="AlphaFoldDB" id="A0A1N7FKF1"/>
<keyword evidence="3" id="KW-1185">Reference proteome</keyword>
<dbReference type="Proteomes" id="UP000185687">
    <property type="component" value="Unassembled WGS sequence"/>
</dbReference>
<evidence type="ECO:0000313" key="2">
    <source>
        <dbReference type="EMBL" id="SIS00760.1"/>
    </source>
</evidence>
<evidence type="ECO:0000313" key="3">
    <source>
        <dbReference type="Proteomes" id="UP000185687"/>
    </source>
</evidence>
<accession>A0A1N7FKF1</accession>
<reference evidence="2 3" key="1">
    <citation type="submission" date="2017-01" db="EMBL/GenBank/DDBJ databases">
        <authorList>
            <person name="Mah S.A."/>
            <person name="Swanson W.J."/>
            <person name="Moy G.W."/>
            <person name="Vacquier V.D."/>
        </authorList>
    </citation>
    <scope>NUCLEOTIDE SEQUENCE [LARGE SCALE GENOMIC DNA]</scope>
    <source>
        <strain evidence="2 3">CGMCC 1.8909</strain>
    </source>
</reference>
<feature type="transmembrane region" description="Helical" evidence="1">
    <location>
        <begin position="12"/>
        <end position="31"/>
    </location>
</feature>
<gene>
    <name evidence="2" type="ORF">SAMN05421809_3309</name>
</gene>
<dbReference type="EMBL" id="FTNP01000006">
    <property type="protein sequence ID" value="SIS00760.1"/>
    <property type="molecule type" value="Genomic_DNA"/>
</dbReference>
<keyword evidence="1" id="KW-0812">Transmembrane</keyword>
<dbReference type="RefSeq" id="WP_168170975.1">
    <property type="nucleotide sequence ID" value="NZ_CP019328.1"/>
</dbReference>
<protein>
    <submittedName>
        <fullName evidence="2">Uncharacterized protein</fullName>
    </submittedName>
</protein>
<dbReference type="OrthoDB" id="255777at2157"/>
<dbReference type="GeneID" id="54125003"/>
<evidence type="ECO:0000256" key="1">
    <source>
        <dbReference type="SAM" id="Phobius"/>
    </source>
</evidence>